<gene>
    <name evidence="3" type="ORF">CTI12_AA593820</name>
</gene>
<dbReference type="CDD" id="cd04480">
    <property type="entry name" value="RPA1_DBD_A_like"/>
    <property type="match status" value="1"/>
</dbReference>
<protein>
    <submittedName>
        <fullName evidence="3">Replication protein A 70 kDa DNA-binding subunit B</fullName>
    </submittedName>
</protein>
<feature type="compositionally biased region" description="Polar residues" evidence="1">
    <location>
        <begin position="500"/>
        <end position="512"/>
    </location>
</feature>
<dbReference type="Proteomes" id="UP000245207">
    <property type="component" value="Unassembled WGS sequence"/>
</dbReference>
<dbReference type="InterPro" id="IPR003871">
    <property type="entry name" value="RFA1B/D_OB_1st"/>
</dbReference>
<feature type="compositionally biased region" description="Basic and acidic residues" evidence="1">
    <location>
        <begin position="513"/>
        <end position="546"/>
    </location>
</feature>
<dbReference type="GO" id="GO:0003677">
    <property type="term" value="F:DNA binding"/>
    <property type="evidence" value="ECO:0007669"/>
    <property type="project" value="UniProtKB-KW"/>
</dbReference>
<dbReference type="Gene3D" id="2.40.50.140">
    <property type="entry name" value="Nucleic acid-binding proteins"/>
    <property type="match status" value="3"/>
</dbReference>
<evidence type="ECO:0000313" key="4">
    <source>
        <dbReference type="Proteomes" id="UP000245207"/>
    </source>
</evidence>
<feature type="domain" description="Replication protein A 70 kDa DNA-binding subunit B/D first OB fold" evidence="2">
    <location>
        <begin position="6"/>
        <end position="109"/>
    </location>
</feature>
<evidence type="ECO:0000313" key="3">
    <source>
        <dbReference type="EMBL" id="PWA37085.1"/>
    </source>
</evidence>
<evidence type="ECO:0000259" key="2">
    <source>
        <dbReference type="Pfam" id="PF02721"/>
    </source>
</evidence>
<dbReference type="OrthoDB" id="1434713at2759"/>
<keyword evidence="4" id="KW-1185">Reference proteome</keyword>
<dbReference type="AlphaFoldDB" id="A0A2U1KJZ3"/>
<reference evidence="3 4" key="1">
    <citation type="journal article" date="2018" name="Mol. Plant">
        <title>The genome of Artemisia annua provides insight into the evolution of Asteraceae family and artemisinin biosynthesis.</title>
        <authorList>
            <person name="Shen Q."/>
            <person name="Zhang L."/>
            <person name="Liao Z."/>
            <person name="Wang S."/>
            <person name="Yan T."/>
            <person name="Shi P."/>
            <person name="Liu M."/>
            <person name="Fu X."/>
            <person name="Pan Q."/>
            <person name="Wang Y."/>
            <person name="Lv Z."/>
            <person name="Lu X."/>
            <person name="Zhang F."/>
            <person name="Jiang W."/>
            <person name="Ma Y."/>
            <person name="Chen M."/>
            <person name="Hao X."/>
            <person name="Li L."/>
            <person name="Tang Y."/>
            <person name="Lv G."/>
            <person name="Zhou Y."/>
            <person name="Sun X."/>
            <person name="Brodelius P.E."/>
            <person name="Rose J.K.C."/>
            <person name="Tang K."/>
        </authorList>
    </citation>
    <scope>NUCLEOTIDE SEQUENCE [LARGE SCALE GENOMIC DNA]</scope>
    <source>
        <strain evidence="4">cv. Huhao1</strain>
        <tissue evidence="3">Leaf</tissue>
    </source>
</reference>
<dbReference type="PANTHER" id="PTHR47165:SF4">
    <property type="entry name" value="OS03G0429900 PROTEIN"/>
    <property type="match status" value="1"/>
</dbReference>
<comment type="caution">
    <text evidence="3">The sequence shown here is derived from an EMBL/GenBank/DDBJ whole genome shotgun (WGS) entry which is preliminary data.</text>
</comment>
<dbReference type="EMBL" id="PKPP01017255">
    <property type="protein sequence ID" value="PWA37085.1"/>
    <property type="molecule type" value="Genomic_DNA"/>
</dbReference>
<accession>A0A2U1KJZ3</accession>
<proteinExistence type="predicted"/>
<dbReference type="PANTHER" id="PTHR47165">
    <property type="entry name" value="OS03G0429900 PROTEIN"/>
    <property type="match status" value="1"/>
</dbReference>
<organism evidence="3 4">
    <name type="scientific">Artemisia annua</name>
    <name type="common">Sweet wormwood</name>
    <dbReference type="NCBI Taxonomy" id="35608"/>
    <lineage>
        <taxon>Eukaryota</taxon>
        <taxon>Viridiplantae</taxon>
        <taxon>Streptophyta</taxon>
        <taxon>Embryophyta</taxon>
        <taxon>Tracheophyta</taxon>
        <taxon>Spermatophyta</taxon>
        <taxon>Magnoliopsida</taxon>
        <taxon>eudicotyledons</taxon>
        <taxon>Gunneridae</taxon>
        <taxon>Pentapetalae</taxon>
        <taxon>asterids</taxon>
        <taxon>campanulids</taxon>
        <taxon>Asterales</taxon>
        <taxon>Asteraceae</taxon>
        <taxon>Asteroideae</taxon>
        <taxon>Anthemideae</taxon>
        <taxon>Artemisiinae</taxon>
        <taxon>Artemisia</taxon>
    </lineage>
</organism>
<dbReference type="SUPFAM" id="SSF50249">
    <property type="entry name" value="Nucleic acid-binding proteins"/>
    <property type="match status" value="3"/>
</dbReference>
<feature type="region of interest" description="Disordered" evidence="1">
    <location>
        <begin position="498"/>
        <end position="556"/>
    </location>
</feature>
<sequence>MSQVPYTELCDVDPMLDDVTVIGRCISTWHSHAKGRPNDPWSLDAVFMDPQGNRIQATIKRENMSKFAGLLEEGACYRIRNFGVGENGGKYPLLPHKYKINFFKNTSLTRIHRFDTNHNGFKFEPFLRFSTRRWAEQEAVDVIGTIVSIGNPKLFGDGQKLRTVILEDAESQQLQCTFFDNWSDMFNDIRDNRESIGHVVIVLQLAKVKYWNDKPQVENALFGTKIYINTDLPEIVAFKERYKNKDGFNESSCMIGHYSPEKTIMTTESFFERSCKKTVGSIRDSDAWLMYYQLPKLNVVMETTLVVYAKIHKIHKEHGWHYLACRRCNVAVKELPAKPNARASASKKTTYKCDAHGVQVPVPKFKVIVRVIDETGSASLVLFDKMVHNLVDVSCAEILNKPSDLDMDGFPKQLNRMLGKKMLFKFLFSDYNISRNSHVYQVKAMSDDPDHIGFFKKDFLSEDVGDDFLTPKSVASSSKPKLRYADIVPFDVEETDVAVGSNQESGHTSGSSGEKRSFVDLDKSEDEHDDTHKVKKPVLTEKDKGKKPLFADLDKE</sequence>
<keyword evidence="3" id="KW-0238">DNA-binding</keyword>
<dbReference type="Pfam" id="PF02721">
    <property type="entry name" value="DUF223"/>
    <property type="match status" value="1"/>
</dbReference>
<dbReference type="InterPro" id="IPR012340">
    <property type="entry name" value="NA-bd_OB-fold"/>
</dbReference>
<dbReference type="CDD" id="cd04481">
    <property type="entry name" value="RPA1_DBD_B_like"/>
    <property type="match status" value="1"/>
</dbReference>
<evidence type="ECO:0000256" key="1">
    <source>
        <dbReference type="SAM" id="MobiDB-lite"/>
    </source>
</evidence>
<name>A0A2U1KJZ3_ARTAN</name>